<feature type="domain" description="PatA-like N-terminal" evidence="1">
    <location>
        <begin position="4"/>
        <end position="160"/>
    </location>
</feature>
<dbReference type="Proteomes" id="UP000319836">
    <property type="component" value="Unassembled WGS sequence"/>
</dbReference>
<evidence type="ECO:0000259" key="1">
    <source>
        <dbReference type="Pfam" id="PF14332"/>
    </source>
</evidence>
<comment type="caution">
    <text evidence="2">The sequence shown here is derived from an EMBL/GenBank/DDBJ whole genome shotgun (WGS) entry which is preliminary data.</text>
</comment>
<protein>
    <submittedName>
        <fullName evidence="2">DUF4388 domain-containing protein</fullName>
    </submittedName>
</protein>
<feature type="non-terminal residue" evidence="2">
    <location>
        <position position="346"/>
    </location>
</feature>
<accession>A0A538U5V0</accession>
<reference evidence="2 3" key="1">
    <citation type="journal article" date="2019" name="Nat. Microbiol.">
        <title>Mediterranean grassland soil C-N compound turnover is dependent on rainfall and depth, and is mediated by genomically divergent microorganisms.</title>
        <authorList>
            <person name="Diamond S."/>
            <person name="Andeer P.F."/>
            <person name="Li Z."/>
            <person name="Crits-Christoph A."/>
            <person name="Burstein D."/>
            <person name="Anantharaman K."/>
            <person name="Lane K.R."/>
            <person name="Thomas B.C."/>
            <person name="Pan C."/>
            <person name="Northen T.R."/>
            <person name="Banfield J.F."/>
        </authorList>
    </citation>
    <scope>NUCLEOTIDE SEQUENCE [LARGE SCALE GENOMIC DNA]</scope>
    <source>
        <strain evidence="2">WS_10</strain>
    </source>
</reference>
<name>A0A538U5V0_UNCEI</name>
<organism evidence="2 3">
    <name type="scientific">Eiseniibacteriota bacterium</name>
    <dbReference type="NCBI Taxonomy" id="2212470"/>
    <lineage>
        <taxon>Bacteria</taxon>
        <taxon>Candidatus Eiseniibacteriota</taxon>
    </lineage>
</organism>
<evidence type="ECO:0000313" key="2">
    <source>
        <dbReference type="EMBL" id="TMQ71268.1"/>
    </source>
</evidence>
<dbReference type="EMBL" id="VBPA01000136">
    <property type="protein sequence ID" value="TMQ71268.1"/>
    <property type="molecule type" value="Genomic_DNA"/>
</dbReference>
<evidence type="ECO:0000313" key="3">
    <source>
        <dbReference type="Proteomes" id="UP000319836"/>
    </source>
</evidence>
<dbReference type="PANTHER" id="PTHR36304:SF4">
    <property type="entry name" value="DUF4388 DOMAIN-CONTAINING PROTEIN"/>
    <property type="match status" value="1"/>
</dbReference>
<sequence>MALQGNLHDFSVTEILQLVGSQKKTGCLKLEWNTERAQIHVFDGRIIGTRSPGMKADDPLLQFLIKVHRLSDEQRRGLFSIHKESNRDLEDLLVNGRYLDADELKMYLERQILNDLTRIVRWESGSYRFEPKETWPAPPLVRLSMEGALIEAARRVDEQKRFVSKFKNPYDLLGVRDLPDPDEPLAEEEKELFGIIDGQHTVVEVVEAAPLSEYEAYEALDRMLDANWIEVVGRRDPGTMEAPGRRILAPPPPHTSVSREVVAAVTVLAIAVGLHFGARAIEAQRPEPRPESDVFAVVQVQQLRSALELYRSENGRYPKSFDALVADDWISRGQTRVLGYKVRYGL</sequence>
<dbReference type="AlphaFoldDB" id="A0A538U5V0"/>
<dbReference type="InterPro" id="IPR025497">
    <property type="entry name" value="PatA-like_N"/>
</dbReference>
<dbReference type="PANTHER" id="PTHR36304">
    <property type="entry name" value="DOMAIN GTPASE-ACTIVATING PROTEIN, PUTATIVE-RELATED-RELATED"/>
    <property type="match status" value="1"/>
</dbReference>
<gene>
    <name evidence="2" type="ORF">E6K80_06070</name>
</gene>
<proteinExistence type="predicted"/>
<dbReference type="Pfam" id="PF14332">
    <property type="entry name" value="DUF4388"/>
    <property type="match status" value="1"/>
</dbReference>